<dbReference type="EMBL" id="GBRH01268490">
    <property type="protein sequence ID" value="JAD29405.1"/>
    <property type="molecule type" value="Transcribed_RNA"/>
</dbReference>
<reference evidence="1" key="2">
    <citation type="journal article" date="2015" name="Data Brief">
        <title>Shoot transcriptome of the giant reed, Arundo donax.</title>
        <authorList>
            <person name="Barrero R.A."/>
            <person name="Guerrero F.D."/>
            <person name="Moolhuijzen P."/>
            <person name="Goolsby J.A."/>
            <person name="Tidwell J."/>
            <person name="Bellgard S.E."/>
            <person name="Bellgard M.I."/>
        </authorList>
    </citation>
    <scope>NUCLEOTIDE SEQUENCE</scope>
    <source>
        <tissue evidence="1">Shoot tissue taken approximately 20 cm above the soil surface</tissue>
    </source>
</reference>
<reference evidence="1" key="1">
    <citation type="submission" date="2014-09" db="EMBL/GenBank/DDBJ databases">
        <authorList>
            <person name="Magalhaes I.L.F."/>
            <person name="Oliveira U."/>
            <person name="Santos F.R."/>
            <person name="Vidigal T.H.D.A."/>
            <person name="Brescovit A.D."/>
            <person name="Santos A.J."/>
        </authorList>
    </citation>
    <scope>NUCLEOTIDE SEQUENCE</scope>
    <source>
        <tissue evidence="1">Shoot tissue taken approximately 20 cm above the soil surface</tissue>
    </source>
</reference>
<proteinExistence type="predicted"/>
<dbReference type="AlphaFoldDB" id="A0A0A8YY38"/>
<name>A0A0A8YY38_ARUDO</name>
<organism evidence="1">
    <name type="scientific">Arundo donax</name>
    <name type="common">Giant reed</name>
    <name type="synonym">Donax arundinaceus</name>
    <dbReference type="NCBI Taxonomy" id="35708"/>
    <lineage>
        <taxon>Eukaryota</taxon>
        <taxon>Viridiplantae</taxon>
        <taxon>Streptophyta</taxon>
        <taxon>Embryophyta</taxon>
        <taxon>Tracheophyta</taxon>
        <taxon>Spermatophyta</taxon>
        <taxon>Magnoliopsida</taxon>
        <taxon>Liliopsida</taxon>
        <taxon>Poales</taxon>
        <taxon>Poaceae</taxon>
        <taxon>PACMAD clade</taxon>
        <taxon>Arundinoideae</taxon>
        <taxon>Arundineae</taxon>
        <taxon>Arundo</taxon>
    </lineage>
</organism>
<sequence length="24" mass="2799">MCSLLSGKCSYKFIKMLYVHFAKT</sequence>
<protein>
    <submittedName>
        <fullName evidence="1">Uncharacterized protein</fullName>
    </submittedName>
</protein>
<accession>A0A0A8YY38</accession>
<evidence type="ECO:0000313" key="1">
    <source>
        <dbReference type="EMBL" id="JAD29405.1"/>
    </source>
</evidence>